<evidence type="ECO:0008006" key="4">
    <source>
        <dbReference type="Google" id="ProtNLM"/>
    </source>
</evidence>
<feature type="region of interest" description="Disordered" evidence="1">
    <location>
        <begin position="4102"/>
        <end position="4335"/>
    </location>
</feature>
<feature type="region of interest" description="Disordered" evidence="1">
    <location>
        <begin position="3849"/>
        <end position="4023"/>
    </location>
</feature>
<reference evidence="2 3" key="1">
    <citation type="journal article" date="2016" name="Nat. Commun.">
        <title>Local admixture of amplified and diversified secreted pathogenesis determinants shapes mosaic Toxoplasma gondii genomes.</title>
        <authorList>
            <person name="Lorenzi H."/>
            <person name="Khan A."/>
            <person name="Behnke M.S."/>
            <person name="Namasivayam S."/>
            <person name="Swapna L.S."/>
            <person name="Hadjithomas M."/>
            <person name="Karamycheva S."/>
            <person name="Pinney D."/>
            <person name="Brunk B.P."/>
            <person name="Ajioka J.W."/>
            <person name="Ajzenberg D."/>
            <person name="Boothroyd J.C."/>
            <person name="Boyle J.P."/>
            <person name="Darde M.L."/>
            <person name="Diaz-Miranda M.A."/>
            <person name="Dubey J.P."/>
            <person name="Fritz H.M."/>
            <person name="Gennari S.M."/>
            <person name="Gregory B.D."/>
            <person name="Kim K."/>
            <person name="Saeij J.P."/>
            <person name="Su C."/>
            <person name="White M.W."/>
            <person name="Zhu X.Q."/>
            <person name="Howe D.K."/>
            <person name="Rosenthal B.M."/>
            <person name="Grigg M.E."/>
            <person name="Parkinson J."/>
            <person name="Liu L."/>
            <person name="Kissinger J.C."/>
            <person name="Roos D.S."/>
            <person name="Sibley L.D."/>
        </authorList>
    </citation>
    <scope>NUCLEOTIDE SEQUENCE [LARGE SCALE GENOMIC DNA]</scope>
    <source>
        <strain evidence="2 3">ARI</strain>
    </source>
</reference>
<feature type="region of interest" description="Disordered" evidence="1">
    <location>
        <begin position="3461"/>
        <end position="3503"/>
    </location>
</feature>
<name>A0A139Y6J7_TOXGO</name>
<feature type="compositionally biased region" description="Basic residues" evidence="1">
    <location>
        <begin position="4125"/>
        <end position="4134"/>
    </location>
</feature>
<feature type="compositionally biased region" description="Low complexity" evidence="1">
    <location>
        <begin position="2308"/>
        <end position="2342"/>
    </location>
</feature>
<feature type="compositionally biased region" description="Basic residues" evidence="1">
    <location>
        <begin position="1760"/>
        <end position="1773"/>
    </location>
</feature>
<feature type="compositionally biased region" description="Basic and acidic residues" evidence="1">
    <location>
        <begin position="2508"/>
        <end position="2526"/>
    </location>
</feature>
<feature type="compositionally biased region" description="Basic and acidic residues" evidence="1">
    <location>
        <begin position="649"/>
        <end position="692"/>
    </location>
</feature>
<feature type="compositionally biased region" description="Basic and acidic residues" evidence="1">
    <location>
        <begin position="296"/>
        <end position="305"/>
    </location>
</feature>
<feature type="compositionally biased region" description="Basic and acidic residues" evidence="1">
    <location>
        <begin position="4102"/>
        <end position="4124"/>
    </location>
</feature>
<feature type="compositionally biased region" description="Basic and acidic residues" evidence="1">
    <location>
        <begin position="3222"/>
        <end position="3239"/>
    </location>
</feature>
<organism evidence="2 3">
    <name type="scientific">Toxoplasma gondii ARI</name>
    <dbReference type="NCBI Taxonomy" id="1074872"/>
    <lineage>
        <taxon>Eukaryota</taxon>
        <taxon>Sar</taxon>
        <taxon>Alveolata</taxon>
        <taxon>Apicomplexa</taxon>
        <taxon>Conoidasida</taxon>
        <taxon>Coccidia</taxon>
        <taxon>Eucoccidiorida</taxon>
        <taxon>Eimeriorina</taxon>
        <taxon>Sarcocystidae</taxon>
        <taxon>Toxoplasma</taxon>
    </lineage>
</organism>
<feature type="compositionally biased region" description="Low complexity" evidence="1">
    <location>
        <begin position="3176"/>
        <end position="3191"/>
    </location>
</feature>
<dbReference type="PANTHER" id="PTHR35711">
    <property type="entry name" value="EXPRESSED PROTEIN"/>
    <property type="match status" value="1"/>
</dbReference>
<dbReference type="OrthoDB" id="333104at2759"/>
<comment type="caution">
    <text evidence="2">The sequence shown here is derived from an EMBL/GenBank/DDBJ whole genome shotgun (WGS) entry which is preliminary data.</text>
</comment>
<dbReference type="SUPFAM" id="SSF48371">
    <property type="entry name" value="ARM repeat"/>
    <property type="match status" value="1"/>
</dbReference>
<accession>A0A139Y6J7</accession>
<evidence type="ECO:0000313" key="2">
    <source>
        <dbReference type="EMBL" id="KYF46783.1"/>
    </source>
</evidence>
<feature type="compositionally biased region" description="Acidic residues" evidence="1">
    <location>
        <begin position="276"/>
        <end position="294"/>
    </location>
</feature>
<dbReference type="PANTHER" id="PTHR35711:SF1">
    <property type="entry name" value="ECTODERMAL, ISOFORM F"/>
    <property type="match status" value="1"/>
</dbReference>
<feature type="compositionally biased region" description="Basic and acidic residues" evidence="1">
    <location>
        <begin position="1578"/>
        <end position="1596"/>
    </location>
</feature>
<feature type="compositionally biased region" description="Acidic residues" evidence="1">
    <location>
        <begin position="3104"/>
        <end position="3113"/>
    </location>
</feature>
<dbReference type="VEuPathDB" id="ToxoDB:TGARI_270720"/>
<feature type="compositionally biased region" description="Basic residues" evidence="1">
    <location>
        <begin position="4253"/>
        <end position="4262"/>
    </location>
</feature>
<feature type="compositionally biased region" description="Basic and acidic residues" evidence="1">
    <location>
        <begin position="4280"/>
        <end position="4302"/>
    </location>
</feature>
<feature type="compositionally biased region" description="Basic and acidic residues" evidence="1">
    <location>
        <begin position="4006"/>
        <end position="4023"/>
    </location>
</feature>
<feature type="region of interest" description="Disordered" evidence="1">
    <location>
        <begin position="633"/>
        <end position="692"/>
    </location>
</feature>
<feature type="compositionally biased region" description="Polar residues" evidence="1">
    <location>
        <begin position="3155"/>
        <end position="3169"/>
    </location>
</feature>
<feature type="compositionally biased region" description="Polar residues" evidence="1">
    <location>
        <begin position="2691"/>
        <end position="2703"/>
    </location>
</feature>
<dbReference type="InterPro" id="IPR016024">
    <property type="entry name" value="ARM-type_fold"/>
</dbReference>
<feature type="compositionally biased region" description="Basic and acidic residues" evidence="1">
    <location>
        <begin position="2764"/>
        <end position="2797"/>
    </location>
</feature>
<feature type="compositionally biased region" description="Basic and acidic residues" evidence="1">
    <location>
        <begin position="2636"/>
        <end position="2681"/>
    </location>
</feature>
<feature type="compositionally biased region" description="Basic and acidic residues" evidence="1">
    <location>
        <begin position="324"/>
        <end position="339"/>
    </location>
</feature>
<dbReference type="Proteomes" id="UP000074247">
    <property type="component" value="Unassembled WGS sequence"/>
</dbReference>
<feature type="compositionally biased region" description="Polar residues" evidence="1">
    <location>
        <begin position="1"/>
        <end position="21"/>
    </location>
</feature>
<feature type="region of interest" description="Disordered" evidence="1">
    <location>
        <begin position="1455"/>
        <end position="1476"/>
    </location>
</feature>
<feature type="compositionally biased region" description="Basic and acidic residues" evidence="1">
    <location>
        <begin position="3461"/>
        <end position="3497"/>
    </location>
</feature>
<feature type="compositionally biased region" description="Basic and acidic residues" evidence="1">
    <location>
        <begin position="1194"/>
        <end position="1209"/>
    </location>
</feature>
<feature type="region of interest" description="Disordered" evidence="1">
    <location>
        <begin position="191"/>
        <end position="350"/>
    </location>
</feature>
<feature type="region of interest" description="Disordered" evidence="1">
    <location>
        <begin position="1"/>
        <end position="64"/>
    </location>
</feature>
<feature type="compositionally biased region" description="Acidic residues" evidence="1">
    <location>
        <begin position="4137"/>
        <end position="4176"/>
    </location>
</feature>
<feature type="region of interest" description="Disordered" evidence="1">
    <location>
        <begin position="550"/>
        <end position="589"/>
    </location>
</feature>
<proteinExistence type="predicted"/>
<feature type="compositionally biased region" description="Low complexity" evidence="1">
    <location>
        <begin position="880"/>
        <end position="894"/>
    </location>
</feature>
<feature type="compositionally biased region" description="Acidic residues" evidence="1">
    <location>
        <begin position="2907"/>
        <end position="2917"/>
    </location>
</feature>
<feature type="region of interest" description="Disordered" evidence="1">
    <location>
        <begin position="3741"/>
        <end position="3802"/>
    </location>
</feature>
<feature type="compositionally biased region" description="Polar residues" evidence="1">
    <location>
        <begin position="448"/>
        <end position="458"/>
    </location>
</feature>
<feature type="compositionally biased region" description="Basic residues" evidence="1">
    <location>
        <begin position="4318"/>
        <end position="4335"/>
    </location>
</feature>
<sequence>MDKSSRSPNALVSSPFRSSPSLAPPRRFWTSGREVSPSLSLEGSSKEDPPTLKLDTTAADSTADAAERARFGGPFMAVQGEEGMDWLPEFHDEENAENRTATGAADSLASSLSHPNVSTGAVQTLAFKAGQAFFLNPSRVGVSQCSSSCVPLRADAAREPRGLPPVSPSRAGRRDSLEAREETAACAVAMEEAPAPGQPPEEGDDGGSQQRLEIALSLFGLPAACRHESVSPRETEKEVQSERGRERTQKGAGEKETGVDGVTGEPVLALTKGEPEAAEEAREEDEGKGEDGWNEEGARREKEAARVMSTPQTYAEATDTTAACRDERELASGVEEKTQDPPASKKSLKGNEAHHFARLFKQHAVYRRVVSSLDAEGNQEKEKEQLQALLEKGDFAEAAVLLTSPLATSGLFSTLDKELFSPLSLQETEEDTATEAGGSSRIDRDRANCTSVSSTSSRPLAGDVPSAEDGENACRHSSGETHFPGAGEEETGEGDESIRLARQAEALACEWRELVRGDPGDARRQQRILRLSLKAAEALGSLAQSLRRPQETVVSSAAVSSETESGDLPEANEGAAEDAEGKETGRQRRRLASLATLQTALVRAMLVGDAALHALTEVSLRREADELVGGGDCGGGLLSVSPRTSKRREKAEAKRERSCARMEIRRGSERSNAKDELDASEEEPARERKDRSPLRECLETLPASFASSIFLLHAVTLLRVLPPLPLENVHASSFASSSSSSSSSRFGGTHEALTDELFLAEAGDRKAPLRDPGDACSAPLTGENSTAWLSQLARGLKLQCKETIAVLFLLSGSSKDLSGHVPLQRLQRLLPAAASSKLFSLFTCICRLLRRILLAASTVVTAGAPGTATADKVPRGVCTPQSSSSRPLSASDSPVATSGSWPVSAAGSSIPPSAVASAAASELPSALRSAFLRPSVFSQEDLHLVVAGVSALVSQQSSGGRSGKASEALQAATDLLATFFLEIPSLRPSIFIALLSSVPVGARSASARTRPGPGASHHSSSLRSHPDHAPQLLAVSLPSAPPPSLRSSPSAPFTASDRFRSAAQHLLPAAVLVARLLQCLFLPRLRRQRSGLALARVCEAGKKFGETWERRAADFETRRCGEEGKSEQPSCASRRLSRLLWRGERVALLLTRFLLARACPNGMRVLDSLRGRDAWNCGSSGFALLLTGTERSRTGYERRVGEPETKNAESEEDEADDEILNDFQEGFKETLGFAGAPPDGPHSEGSAPRAMLRRLVEEWGLMSFYPSLPGAVLLFRTLVASLLHILLSILPVSASIAGRLKQRGEEPLKLLARVLLTQKSFAPPLAGLPSRLGTAPSLSLPVSAHASSTSTSVSTLFAFAETALSLLSAAAPFLFRGQAPSASLSVVVRPLLGCPGESELLEQAAETERVCVGKRACETERAPASSHFATPLDGAPSSSNGPRCCVCQGPVLPETSGESMDDGRPGSTRAGDADVSATSSTSVAECEDCGALAHAACAGVGAECGGSSSSSSEPLSRSNVNTGTTADASVVLVHFPWMCEGCALRRIVAHGLKVSADRCDASLSLAFADVLPVSAWDQEPRTGGVDETRSTQREGTADAEGSHAVGSRGDMLAVTGVKRAHWLHGRRSEDFLPFLSQTVVGACLLLAHLNGPGGRAASARVLGAQEGVSAGEAQRKGPRGDRRLLGYDRASASLKALEALGRQEETHDTRQLGDVEQVAVRVSALALLDAAQKHPVSFTGAGLEPKAPRAGDSTPATRGRQTRRGASQKRRQKGKAEKERLRSNAEALGGMADAEEGRQRTSLTGGGPAPPRNLPNALWEAICAIEWKTADEMRRGFGLSKGVRLPRPRGQEARGADSETVERRVEGATGLGGLGSDPPPETLSRSGLRLACEVPPTNGADAEHEEDESACFDDGQAARVWDKEVVSLFFKDLRVLFMIAVQSSLPRRYSISIKRGALTALSSCLQEQPEALQASDLQQALWESLRDPAPAVRDRALVVIEKILFSSFSRRVFPPPSWADSAAAGTASKSPDQKRVDGDTGRSSVELFAAFLASSLVHDPSAAVRLQAVRMLRNYYLNAPHLHAGLLYEPRGARASSASCSFPSASLSPQRLQMTRDAFLSLARRLHAPGLESRHLRASIADLFAEFFFLLPFSAALQESCSLLSPSTEKLQSCSASSASSSLSSSSASPSSDSSFLASPPFAARASGEPPAALIWLLSHVAASVRGRHWPCDEQKGDASQSLSLQVGDACMQHNDTLFSGSQVPFVQRLLALVVDRLSHGATVALALGSSDAATPPRLKGQRHAGDASPVPASPLASLCPSSHRGVRSASLSRPRLSSSGQKVRRGRGVQRDNEQVESLFRGPSSASSRFASQASHWTKRIVHLWLEGILRLFLRCPLRCPPEQEPVSSSGPPHAAAALRLLELAGDFLGTEDPFGACELLVRSGLPLLLPLFKAAPPLPPHTTAILGKSLGFVATLCQVVGARERAERQQCRGFVDAGEGEEVDVDEKKREEGEGTKKPSGREGWETRAFAAGLEGCSLLFNCLRRELDAGPLEEIHRLVEVEPLVVKDGVRCLYTAATCVTGDLENHVGRLLACSLAPLYDARAKLEALAEQSVSGGLSTGLNMGDALGARRAKTEETCDDGKEREEEGDAGKDEGGWERETRAGTKRENDEKTRGEESVTGDAETMPNVSTHLPSSSLSVERERGDQNQILAEGLHNVQYASWVAARLFCELDFDRDFFNDLPEFSDEEDKTEEEQEADETGKLERSFENVGKRQKDFRGVCRPEQEDQETSKKPTPVRDLPQAEVENTPRPSHQDPSCRRSLQTSHNCLRPPSGQIRLRLLRRLIRTLTPHLPRRSSPVCRVSGDPLSSVCIFTAASPSAGMSPRLHARSLPPPRGWREAEAADDEEGEERDGENGVPGGLREKSCGHQTGWQSFWDLPSEFFRLLVDLLFLFEVLRLPSSVVWRSFAHFLGRHPAFVCHRSVHTLLAAVLARGASGLRMSFRRKRGLRPLPLKAPPCPCSAAVPSRHSACNAGHRGGSESAAALAQEAFEEEFGSLWSVSGGHTDPLPRVKEEGRDADDKEGGERRDGGPDRVKQDEEGGWEADSELVETRDSPELQAALQGLGSLLLAFEAHAVSTKKHAESRASRQAVANTSTSSSSQLVTPTRPRVPRASAFAASSRPSSVRTAHATSRPHPSGVRTAEATPPRPQRGATRVDVSELSRPRSSSLRETDARSVFAASTELDRKENQSLSRRGEAQEIDASVVRGALSPVTGTTSDEARAGAISACEAAQSLTIHLPALLEILLPSQMLLDARPLSGEANCVHWQTPPFAVSPQIVDPSGLSERSARLCLQVLRVFQRQGLVHSGDLFAHAFACLCAASGAVRQAAGDLLLHALSSALPVSSHRSSLSSSRREGSGRAAQSSGSLLASGLHEALFLAVKFTLTYQTACAEETKTADRQEEGGKEGQQEPERGDEQGVRESRTKSEEPDARLTSVAPEPFSLLPSWTTPAPFAGLCRHLSRDSRAVKEELLWSVAGQLDRLAEPTRLALLLTLLPSSTFSIASSSSSSLFSSGGPAPLFPRSSTLDERSEHEGSAERCFLACLHLASPSALSTTLSRWLVHPALHWLASLLPRAQEHRDAGLLPACASGVSASPDTVSSASTLPAAPPPLAFPLNLLCLPVLVLLYIQQTVSLLLSMPLASEGDALLLVCRLADLVNTRIQRIQEVFSEEPFFSSSRRRESNDEEANASVGEGQRDGDELRGAGGQATTPAAKRGFSPSTPSQCPQDIFEEGEEEEESFEASVVLLCQVLCVAFAVLCRRALMRVTHLDEAKCRLFRAAQARNGPRGRTAGAPESLRRRPSHDGASASERTETEDEEETEEEIKERRMKPRKNAKRGRAKKPARGGRPFDQAMKRRKTEKRRWSQATSEDDSSLSDSDSCTRDPPRRRSRKRVPRQGGASKDSDAASSADFSDSSEEPATVADRADAVRGRRALSPAARVDRRAARQTDRGVSADKQRLAALRRLGEAALPPETQGVAGFSSRESEALVARVGRAWRMRLERLGGLPAGETDAHAAARRHQRGESLAELLQEFVREVDGRRDARLDDERTAKTTQKKDGRKHRKRKRDASEEDAEEEEEEDESEEEEENEQEEDESEEEEEENEEEEEWNQGRGRVYVKSSSTPHAVPEGRTIEGRINVCSRVSRQRKTSLPASRRDAGEVDLPGANGRTSVKSSKKPGKVEGRHYAKKGKHRNRVPSSASLAEEQAVGRRPRSGETEPSRTGTEKRKTVKEMKIKQHASGSGTKGEAKRTEKRGKKTHTAKAKVKSR</sequence>
<feature type="region of interest" description="Disordered" evidence="1">
    <location>
        <begin position="3063"/>
        <end position="3117"/>
    </location>
</feature>
<feature type="region of interest" description="Disordered" evidence="1">
    <location>
        <begin position="423"/>
        <end position="496"/>
    </location>
</feature>
<feature type="region of interest" description="Disordered" evidence="1">
    <location>
        <begin position="1738"/>
        <end position="1814"/>
    </location>
</feature>
<evidence type="ECO:0000256" key="1">
    <source>
        <dbReference type="SAM" id="MobiDB-lite"/>
    </source>
</evidence>
<gene>
    <name evidence="2" type="ORF">TGARI_270720</name>
</gene>
<feature type="region of interest" description="Disordered" evidence="1">
    <location>
        <begin position="3145"/>
        <end position="3263"/>
    </location>
</feature>
<feature type="region of interest" description="Disordered" evidence="1">
    <location>
        <begin position="1033"/>
        <end position="1052"/>
    </location>
</feature>
<feature type="compositionally biased region" description="Basic residues" evidence="1">
    <location>
        <begin position="3893"/>
        <end position="3911"/>
    </location>
</feature>
<feature type="region of interest" description="Disordered" evidence="1">
    <location>
        <begin position="2747"/>
        <end position="2837"/>
    </location>
</feature>
<dbReference type="EMBL" id="AGQS02003741">
    <property type="protein sequence ID" value="KYF46783.1"/>
    <property type="molecule type" value="Genomic_DNA"/>
</dbReference>
<feature type="region of interest" description="Disordered" evidence="1">
    <location>
        <begin position="1005"/>
        <end position="1026"/>
    </location>
</feature>
<feature type="compositionally biased region" description="Basic and acidic residues" evidence="1">
    <location>
        <begin position="225"/>
        <end position="258"/>
    </location>
</feature>
<feature type="region of interest" description="Disordered" evidence="1">
    <location>
        <begin position="2504"/>
        <end position="2526"/>
    </location>
</feature>
<feature type="region of interest" description="Disordered" evidence="1">
    <location>
        <begin position="1578"/>
        <end position="1605"/>
    </location>
</feature>
<feature type="compositionally biased region" description="Basic and acidic residues" evidence="1">
    <location>
        <begin position="1774"/>
        <end position="1783"/>
    </location>
</feature>
<feature type="compositionally biased region" description="Basic and acidic residues" evidence="1">
    <location>
        <begin position="3072"/>
        <end position="3103"/>
    </location>
</feature>
<feature type="region of interest" description="Disordered" evidence="1">
    <location>
        <begin position="2887"/>
        <end position="2927"/>
    </location>
</feature>
<feature type="region of interest" description="Disordered" evidence="1">
    <location>
        <begin position="870"/>
        <end position="895"/>
    </location>
</feature>
<feature type="compositionally biased region" description="Low complexity" evidence="1">
    <location>
        <begin position="551"/>
        <end position="563"/>
    </location>
</feature>
<feature type="region of interest" description="Disordered" evidence="1">
    <location>
        <begin position="2292"/>
        <end position="2359"/>
    </location>
</feature>
<feature type="compositionally biased region" description="Polar residues" evidence="1">
    <location>
        <begin position="309"/>
        <end position="321"/>
    </location>
</feature>
<feature type="compositionally biased region" description="Acidic residues" evidence="1">
    <location>
        <begin position="2748"/>
        <end position="2763"/>
    </location>
</feature>
<feature type="compositionally biased region" description="Low complexity" evidence="1">
    <location>
        <begin position="55"/>
        <end position="64"/>
    </location>
</feature>
<feature type="compositionally biased region" description="Acidic residues" evidence="1">
    <location>
        <begin position="3879"/>
        <end position="3889"/>
    </location>
</feature>
<protein>
    <recommendedName>
        <fullName evidence="4">HEAT repeat-containing protein</fullName>
    </recommendedName>
</protein>
<feature type="region of interest" description="Disordered" evidence="1">
    <location>
        <begin position="2634"/>
        <end position="2707"/>
    </location>
</feature>
<feature type="region of interest" description="Disordered" evidence="1">
    <location>
        <begin position="1194"/>
        <end position="1215"/>
    </location>
</feature>
<evidence type="ECO:0000313" key="3">
    <source>
        <dbReference type="Proteomes" id="UP000074247"/>
    </source>
</evidence>
<feature type="compositionally biased region" description="Basic and acidic residues" evidence="1">
    <location>
        <begin position="3248"/>
        <end position="3263"/>
    </location>
</feature>